<gene>
    <name evidence="2" type="ORF">TNIN_463311</name>
</gene>
<protein>
    <submittedName>
        <fullName evidence="2">Uncharacterized protein</fullName>
    </submittedName>
</protein>
<dbReference type="AlphaFoldDB" id="A0A8X7CA02"/>
<name>A0A8X7CA02_9ARAC</name>
<accession>A0A8X7CA02</accession>
<comment type="caution">
    <text evidence="2">The sequence shown here is derived from an EMBL/GenBank/DDBJ whole genome shotgun (WGS) entry which is preliminary data.</text>
</comment>
<proteinExistence type="predicted"/>
<dbReference type="Proteomes" id="UP000886998">
    <property type="component" value="Unassembled WGS sequence"/>
</dbReference>
<evidence type="ECO:0000313" key="2">
    <source>
        <dbReference type="EMBL" id="GFY61530.1"/>
    </source>
</evidence>
<dbReference type="EMBL" id="BMAV01013679">
    <property type="protein sequence ID" value="GFY61530.1"/>
    <property type="molecule type" value="Genomic_DNA"/>
</dbReference>
<feature type="region of interest" description="Disordered" evidence="1">
    <location>
        <begin position="1"/>
        <end position="26"/>
    </location>
</feature>
<keyword evidence="3" id="KW-1185">Reference proteome</keyword>
<sequence>MDLNFDTLRDRGTPGRLLGPSTPTPNPKICSQLQQLAKGGGPIPQHLWGDKSLLSMRLKVSGIYAPDNPYVKGSPQTDPGSLQICIIKW</sequence>
<evidence type="ECO:0000256" key="1">
    <source>
        <dbReference type="SAM" id="MobiDB-lite"/>
    </source>
</evidence>
<reference evidence="2" key="1">
    <citation type="submission" date="2020-08" db="EMBL/GenBank/DDBJ databases">
        <title>Multicomponent nature underlies the extraordinary mechanical properties of spider dragline silk.</title>
        <authorList>
            <person name="Kono N."/>
            <person name="Nakamura H."/>
            <person name="Mori M."/>
            <person name="Yoshida Y."/>
            <person name="Ohtoshi R."/>
            <person name="Malay A.D."/>
            <person name="Moran D.A.P."/>
            <person name="Tomita M."/>
            <person name="Numata K."/>
            <person name="Arakawa K."/>
        </authorList>
    </citation>
    <scope>NUCLEOTIDE SEQUENCE</scope>
</reference>
<evidence type="ECO:0000313" key="3">
    <source>
        <dbReference type="Proteomes" id="UP000886998"/>
    </source>
</evidence>
<organism evidence="2 3">
    <name type="scientific">Trichonephila inaurata madagascariensis</name>
    <dbReference type="NCBI Taxonomy" id="2747483"/>
    <lineage>
        <taxon>Eukaryota</taxon>
        <taxon>Metazoa</taxon>
        <taxon>Ecdysozoa</taxon>
        <taxon>Arthropoda</taxon>
        <taxon>Chelicerata</taxon>
        <taxon>Arachnida</taxon>
        <taxon>Araneae</taxon>
        <taxon>Araneomorphae</taxon>
        <taxon>Entelegynae</taxon>
        <taxon>Araneoidea</taxon>
        <taxon>Nephilidae</taxon>
        <taxon>Trichonephila</taxon>
        <taxon>Trichonephila inaurata</taxon>
    </lineage>
</organism>